<feature type="chain" id="PRO_5043707020" evidence="2">
    <location>
        <begin position="20"/>
        <end position="148"/>
    </location>
</feature>
<dbReference type="EMBL" id="CANTFM010000281">
    <property type="protein sequence ID" value="CAI5716991.1"/>
    <property type="molecule type" value="Genomic_DNA"/>
</dbReference>
<comment type="caution">
    <text evidence="3">The sequence shown here is derived from an EMBL/GenBank/DDBJ whole genome shotgun (WGS) entry which is preliminary data.</text>
</comment>
<proteinExistence type="predicted"/>
<protein>
    <submittedName>
        <fullName evidence="3">Uncharacterized protein</fullName>
    </submittedName>
</protein>
<feature type="signal peptide" evidence="2">
    <location>
        <begin position="1"/>
        <end position="19"/>
    </location>
</feature>
<evidence type="ECO:0000313" key="4">
    <source>
        <dbReference type="Proteomes" id="UP001162029"/>
    </source>
</evidence>
<evidence type="ECO:0000256" key="2">
    <source>
        <dbReference type="SAM" id="SignalP"/>
    </source>
</evidence>
<keyword evidence="4" id="KW-1185">Reference proteome</keyword>
<reference evidence="3" key="1">
    <citation type="submission" date="2022-12" db="EMBL/GenBank/DDBJ databases">
        <authorList>
            <person name="Webb A."/>
        </authorList>
    </citation>
    <scope>NUCLEOTIDE SEQUENCE</scope>
    <source>
        <strain evidence="3">Pd1</strain>
    </source>
</reference>
<feature type="region of interest" description="Disordered" evidence="1">
    <location>
        <begin position="20"/>
        <end position="125"/>
    </location>
</feature>
<organism evidence="3 4">
    <name type="scientific">Peronospora destructor</name>
    <dbReference type="NCBI Taxonomy" id="86335"/>
    <lineage>
        <taxon>Eukaryota</taxon>
        <taxon>Sar</taxon>
        <taxon>Stramenopiles</taxon>
        <taxon>Oomycota</taxon>
        <taxon>Peronosporomycetes</taxon>
        <taxon>Peronosporales</taxon>
        <taxon>Peronosporaceae</taxon>
        <taxon>Peronospora</taxon>
    </lineage>
</organism>
<accession>A0AAV0TCM1</accession>
<dbReference type="AlphaFoldDB" id="A0AAV0TCM1"/>
<evidence type="ECO:0000256" key="1">
    <source>
        <dbReference type="SAM" id="MobiDB-lite"/>
    </source>
</evidence>
<name>A0AAV0TCM1_9STRA</name>
<dbReference type="Proteomes" id="UP001162029">
    <property type="component" value="Unassembled WGS sequence"/>
</dbReference>
<gene>
    <name evidence="3" type="ORF">PDE001_LOCUS1602</name>
</gene>
<sequence>MKAIQLLLLAAVATSTVLGVTTPTSSNTPTIPTATTETLTPTNAKTPVAASSSTASSSSTDTDSLDITSSADIIATSDSASTGEAGLSKEEDPEPKRPAKADSDSGPTGNGGGAIPPRSGAPLPESDAMIATLGSVATVVVAVGAYFL</sequence>
<feature type="compositionally biased region" description="Basic and acidic residues" evidence="1">
    <location>
        <begin position="87"/>
        <end position="103"/>
    </location>
</feature>
<keyword evidence="2" id="KW-0732">Signal</keyword>
<evidence type="ECO:0000313" key="3">
    <source>
        <dbReference type="EMBL" id="CAI5716991.1"/>
    </source>
</evidence>
<feature type="compositionally biased region" description="Low complexity" evidence="1">
    <location>
        <begin position="20"/>
        <end position="82"/>
    </location>
</feature>